<dbReference type="InParanoid" id="A0A7M7PKE9"/>
<sequence>MLKDWQRHRITITRVKQTIDKEKEPDDIWPYNDELNTISRHLTQESMKKVCQKLEIDFQCDDANDEEKRLETLRKWRTNASTQPIWDKWEQLFSALESINLGGLLPVLKEPFIYKAELVDLAFHLLMQGFLSCR</sequence>
<accession>A0A7M7PKE9</accession>
<dbReference type="KEGG" id="spu:115928475"/>
<protein>
    <submittedName>
        <fullName evidence="1">Uncharacterized protein</fullName>
    </submittedName>
</protein>
<evidence type="ECO:0000313" key="1">
    <source>
        <dbReference type="EnsemblMetazoa" id="XP_030851561"/>
    </source>
</evidence>
<proteinExistence type="predicted"/>
<reference evidence="1" key="2">
    <citation type="submission" date="2021-01" db="UniProtKB">
        <authorList>
            <consortium name="EnsemblMetazoa"/>
        </authorList>
    </citation>
    <scope>IDENTIFICATION</scope>
</reference>
<dbReference type="Proteomes" id="UP000007110">
    <property type="component" value="Unassembled WGS sequence"/>
</dbReference>
<keyword evidence="2" id="KW-1185">Reference proteome</keyword>
<dbReference type="EnsemblMetazoa" id="XM_030995701">
    <property type="protein sequence ID" value="XP_030851561"/>
    <property type="gene ID" value="LOC115928475"/>
</dbReference>
<evidence type="ECO:0000313" key="2">
    <source>
        <dbReference type="Proteomes" id="UP000007110"/>
    </source>
</evidence>
<dbReference type="GeneID" id="115928475"/>
<organism evidence="1 2">
    <name type="scientific">Strongylocentrotus purpuratus</name>
    <name type="common">Purple sea urchin</name>
    <dbReference type="NCBI Taxonomy" id="7668"/>
    <lineage>
        <taxon>Eukaryota</taxon>
        <taxon>Metazoa</taxon>
        <taxon>Echinodermata</taxon>
        <taxon>Eleutherozoa</taxon>
        <taxon>Echinozoa</taxon>
        <taxon>Echinoidea</taxon>
        <taxon>Euechinoidea</taxon>
        <taxon>Echinacea</taxon>
        <taxon>Camarodonta</taxon>
        <taxon>Echinidea</taxon>
        <taxon>Strongylocentrotidae</taxon>
        <taxon>Strongylocentrotus</taxon>
    </lineage>
</organism>
<dbReference type="RefSeq" id="XP_030851561.1">
    <property type="nucleotide sequence ID" value="XM_030995701.1"/>
</dbReference>
<name>A0A7M7PKE9_STRPU</name>
<reference evidence="2" key="1">
    <citation type="submission" date="2015-02" db="EMBL/GenBank/DDBJ databases">
        <title>Genome sequencing for Strongylocentrotus purpuratus.</title>
        <authorList>
            <person name="Murali S."/>
            <person name="Liu Y."/>
            <person name="Vee V."/>
            <person name="English A."/>
            <person name="Wang M."/>
            <person name="Skinner E."/>
            <person name="Han Y."/>
            <person name="Muzny D.M."/>
            <person name="Worley K.C."/>
            <person name="Gibbs R.A."/>
        </authorList>
    </citation>
    <scope>NUCLEOTIDE SEQUENCE</scope>
</reference>
<dbReference type="AlphaFoldDB" id="A0A7M7PKE9"/>